<dbReference type="PANTHER" id="PTHR45138">
    <property type="entry name" value="REGULATORY COMPONENTS OF SENSORY TRANSDUCTION SYSTEM"/>
    <property type="match status" value="1"/>
</dbReference>
<reference evidence="3 4" key="1">
    <citation type="submission" date="2012-06" db="EMBL/GenBank/DDBJ databases">
        <title>Complete genome of Terriglobus roseus DSM 18391.</title>
        <authorList>
            <consortium name="US DOE Joint Genome Institute (JGI-PGF)"/>
            <person name="Lucas S."/>
            <person name="Copeland A."/>
            <person name="Lapidus A."/>
            <person name="Glavina del Rio T."/>
            <person name="Dalin E."/>
            <person name="Tice H."/>
            <person name="Bruce D."/>
            <person name="Goodwin L."/>
            <person name="Pitluck S."/>
            <person name="Peters L."/>
            <person name="Mikhailova N."/>
            <person name="Munk A.C.C."/>
            <person name="Kyrpides N."/>
            <person name="Mavromatis K."/>
            <person name="Ivanova N."/>
            <person name="Brettin T."/>
            <person name="Detter J.C."/>
            <person name="Han C."/>
            <person name="Larimer F."/>
            <person name="Land M."/>
            <person name="Hauser L."/>
            <person name="Markowitz V."/>
            <person name="Cheng J.-F."/>
            <person name="Hugenholtz P."/>
            <person name="Woyke T."/>
            <person name="Wu D."/>
            <person name="Brambilla E."/>
            <person name="Klenk H.-P."/>
            <person name="Eisen J.A."/>
        </authorList>
    </citation>
    <scope>NUCLEOTIDE SEQUENCE [LARGE SCALE GENOMIC DNA]</scope>
    <source>
        <strain evidence="4">DSM 18391 / NRRL B-41598 / KBS 63</strain>
    </source>
</reference>
<dbReference type="GO" id="GO:0043709">
    <property type="term" value="P:cell adhesion involved in single-species biofilm formation"/>
    <property type="evidence" value="ECO:0007669"/>
    <property type="project" value="TreeGrafter"/>
</dbReference>
<dbReference type="GO" id="GO:1902201">
    <property type="term" value="P:negative regulation of bacterial-type flagellum-dependent cell motility"/>
    <property type="evidence" value="ECO:0007669"/>
    <property type="project" value="TreeGrafter"/>
</dbReference>
<protein>
    <recommendedName>
        <fullName evidence="1">diguanylate cyclase</fullName>
        <ecNumber evidence="1">2.7.7.65</ecNumber>
    </recommendedName>
</protein>
<dbReference type="SUPFAM" id="SSF55781">
    <property type="entry name" value="GAF domain-like"/>
    <property type="match status" value="1"/>
</dbReference>
<organism evidence="3 4">
    <name type="scientific">Terriglobus roseus (strain DSM 18391 / NRRL B-41598 / KBS 63)</name>
    <dbReference type="NCBI Taxonomy" id="926566"/>
    <lineage>
        <taxon>Bacteria</taxon>
        <taxon>Pseudomonadati</taxon>
        <taxon>Acidobacteriota</taxon>
        <taxon>Terriglobia</taxon>
        <taxon>Terriglobales</taxon>
        <taxon>Acidobacteriaceae</taxon>
        <taxon>Terriglobus</taxon>
    </lineage>
</organism>
<dbReference type="OrthoDB" id="9783388at2"/>
<dbReference type="EMBL" id="CP003379">
    <property type="protein sequence ID" value="AFL89575.1"/>
    <property type="molecule type" value="Genomic_DNA"/>
</dbReference>
<dbReference type="HOGENOM" id="CLU_000445_11_24_0"/>
<evidence type="ECO:0000256" key="1">
    <source>
        <dbReference type="ARBA" id="ARBA00012528"/>
    </source>
</evidence>
<dbReference type="InterPro" id="IPR029787">
    <property type="entry name" value="Nucleotide_cyclase"/>
</dbReference>
<accession>I3ZK07</accession>
<evidence type="ECO:0000259" key="2">
    <source>
        <dbReference type="PROSITE" id="PS50887"/>
    </source>
</evidence>
<evidence type="ECO:0000313" key="4">
    <source>
        <dbReference type="Proteomes" id="UP000006056"/>
    </source>
</evidence>
<gene>
    <name evidence="3" type="ordered locus">Terro_3358</name>
</gene>
<dbReference type="GO" id="GO:0005886">
    <property type="term" value="C:plasma membrane"/>
    <property type="evidence" value="ECO:0007669"/>
    <property type="project" value="TreeGrafter"/>
</dbReference>
<dbReference type="InterPro" id="IPR029016">
    <property type="entry name" value="GAF-like_dom_sf"/>
</dbReference>
<dbReference type="STRING" id="926566.Terro_3358"/>
<dbReference type="InterPro" id="IPR050469">
    <property type="entry name" value="Diguanylate_Cyclase"/>
</dbReference>
<dbReference type="EC" id="2.7.7.65" evidence="1"/>
<keyword evidence="4" id="KW-1185">Reference proteome</keyword>
<dbReference type="CDD" id="cd01949">
    <property type="entry name" value="GGDEF"/>
    <property type="match status" value="1"/>
</dbReference>
<dbReference type="InterPro" id="IPR043128">
    <property type="entry name" value="Rev_trsase/Diguanyl_cyclase"/>
</dbReference>
<dbReference type="InterPro" id="IPR003018">
    <property type="entry name" value="GAF"/>
</dbReference>
<dbReference type="SMART" id="SM00267">
    <property type="entry name" value="GGDEF"/>
    <property type="match status" value="1"/>
</dbReference>
<dbReference type="KEGG" id="trs:Terro_3358"/>
<dbReference type="Gene3D" id="3.30.450.40">
    <property type="match status" value="1"/>
</dbReference>
<evidence type="ECO:0000313" key="3">
    <source>
        <dbReference type="EMBL" id="AFL89575.1"/>
    </source>
</evidence>
<dbReference type="GO" id="GO:0052621">
    <property type="term" value="F:diguanylate cyclase activity"/>
    <property type="evidence" value="ECO:0007669"/>
    <property type="project" value="UniProtKB-EC"/>
</dbReference>
<dbReference type="RefSeq" id="WP_014786836.1">
    <property type="nucleotide sequence ID" value="NC_018014.1"/>
</dbReference>
<dbReference type="PANTHER" id="PTHR45138:SF6">
    <property type="entry name" value="DIGUANYLATE CYCLASE DGCN"/>
    <property type="match status" value="1"/>
</dbReference>
<dbReference type="AlphaFoldDB" id="I3ZK07"/>
<dbReference type="eggNOG" id="COG2199">
    <property type="taxonomic scope" value="Bacteria"/>
</dbReference>
<name>I3ZK07_TERRK</name>
<sequence length="391" mass="43401">MARKSQKHLELEFTHAIQQDYTRLFHDVARALTSTLELEIVLTTVMTKMAQFFGPERWSMMLVDKEKNDLYYVIAVGEDSKSLRGLRVPMGEGVAGWVALTGNPMVVPDTSVEPRWQEFSRKNPGLNINSIACVPVRSADGVVGVIQLLNSKVDLLSDYSIQFLRVLCDFTAIAVRNAADMERIHLLSISDDCTGLFNARHLYTLLEERLKTQERAPFSLLFLDLDHFKSINDTHGHLVGSRLLAEVGDLIKRTIGPTIPAFRYGGDEFVCLLPDLGKSAGREVATKLFYALREARFLEVEGLSLELRGSFGMATYPDDARDIEGIIKAADDMMYYVKGTTRDNLAIAGLGSVLSPGTIEGEEGARAGNVVEPALGRDELLARSRHDSVRH</sequence>
<dbReference type="Pfam" id="PF00990">
    <property type="entry name" value="GGDEF"/>
    <property type="match status" value="1"/>
</dbReference>
<dbReference type="Pfam" id="PF01590">
    <property type="entry name" value="GAF"/>
    <property type="match status" value="1"/>
</dbReference>
<dbReference type="Gene3D" id="3.30.70.270">
    <property type="match status" value="1"/>
</dbReference>
<dbReference type="PROSITE" id="PS50887">
    <property type="entry name" value="GGDEF"/>
    <property type="match status" value="1"/>
</dbReference>
<dbReference type="SUPFAM" id="SSF55073">
    <property type="entry name" value="Nucleotide cyclase"/>
    <property type="match status" value="1"/>
</dbReference>
<dbReference type="eggNOG" id="COG2203">
    <property type="taxonomic scope" value="Bacteria"/>
</dbReference>
<dbReference type="InterPro" id="IPR000160">
    <property type="entry name" value="GGDEF_dom"/>
</dbReference>
<dbReference type="NCBIfam" id="TIGR00254">
    <property type="entry name" value="GGDEF"/>
    <property type="match status" value="1"/>
</dbReference>
<dbReference type="SMART" id="SM00065">
    <property type="entry name" value="GAF"/>
    <property type="match status" value="1"/>
</dbReference>
<dbReference type="Proteomes" id="UP000006056">
    <property type="component" value="Chromosome"/>
</dbReference>
<feature type="domain" description="GGDEF" evidence="2">
    <location>
        <begin position="216"/>
        <end position="350"/>
    </location>
</feature>
<proteinExistence type="predicted"/>